<accession>A0A7X1A864</accession>
<reference evidence="1 2" key="1">
    <citation type="submission" date="2020-03" db="EMBL/GenBank/DDBJ databases">
        <title>Soil Listeria distribution.</title>
        <authorList>
            <person name="Liao J."/>
            <person name="Wiedmann M."/>
        </authorList>
    </citation>
    <scope>NUCLEOTIDE SEQUENCE [LARGE SCALE GENOMIC DNA]</scope>
    <source>
        <strain evidence="1 2">FSL L7-1850</strain>
    </source>
</reference>
<protein>
    <submittedName>
        <fullName evidence="1">Transcriptional regulator</fullName>
    </submittedName>
</protein>
<dbReference type="Proteomes" id="UP000546244">
    <property type="component" value="Unassembled WGS sequence"/>
</dbReference>
<evidence type="ECO:0000313" key="2">
    <source>
        <dbReference type="Proteomes" id="UP000546244"/>
    </source>
</evidence>
<evidence type="ECO:0000313" key="1">
    <source>
        <dbReference type="EMBL" id="MBC2373042.1"/>
    </source>
</evidence>
<dbReference type="AlphaFoldDB" id="A0A7X1A864"/>
<proteinExistence type="predicted"/>
<organism evidence="1 2">
    <name type="scientific">Listeria booriae</name>
    <dbReference type="NCBI Taxonomy" id="1552123"/>
    <lineage>
        <taxon>Bacteria</taxon>
        <taxon>Bacillati</taxon>
        <taxon>Bacillota</taxon>
        <taxon>Bacilli</taxon>
        <taxon>Bacillales</taxon>
        <taxon>Listeriaceae</taxon>
        <taxon>Listeria</taxon>
    </lineage>
</organism>
<sequence>MRIISQTNRTIDFQEMNPEKPDLLTLIGEVKGLDSLDDDKVNEINEKLLVGSFDEFMEKFSPTVYSYFNSINQSVNYTLKKPEGIPEDDVTSIPINQQNDFVQMIITMLDAKNANGLKNSDFNFENITNMISPEKVMDDIRQVRKEVHYLYNQYIELEEGDPKQLDVGDKLNEKFEQASTNYNNVMAMLPLAIEDIKTRLLLGYSESEGKAEEVKVGLLTMGEGGELKIIESSASESTDLALIEDANSTELANYFSNDYEQVSEAPSDYVKDLVVRTFAPLPVESKAEINYELEVANYNSYLEFYKNSKDNFVKIVKPLVEKIIGIKLFFDQYKTKSREMSPKLLITNNRLEMLTKSSNLPRLEKYLNTVNNKNDFTNTIWFGIVSNVELNTSGEIKVKRQRFKGNERVEKNVENTIETVAILLNMLKDYKVQLYFSFETSEETTFDCLATKGVAPYIERCQQLMKKDYSTYAIPCYPNFTIIPKNKSGVLLDRKMVQLEDGVMLSKEKEDFMRLWIEGVYVSAAYVAAGISAAYQCPSYLKNHFKEVNKEYPGVRFDIEAKDHGLRTITTMSKEISGFTNNVKNEVNRVNFGFCFASENASYRNMDINKITVYKARSLEEGSNGFEETYKTLVSTYVERILRYQSNDFKMDNIIHFFSNNPESTRSIWMSQKGSVNSIVQEGDDLSLVINEQHNIGEVDLVFNGNVKNLEVAINKSVSAGVTV</sequence>
<dbReference type="EMBL" id="JAARMV010000003">
    <property type="protein sequence ID" value="MBC2373042.1"/>
    <property type="molecule type" value="Genomic_DNA"/>
</dbReference>
<name>A0A7X1A864_9LIST</name>
<comment type="caution">
    <text evidence="1">The sequence shown here is derived from an EMBL/GenBank/DDBJ whole genome shotgun (WGS) entry which is preliminary data.</text>
</comment>
<dbReference type="RefSeq" id="WP_185619596.1">
    <property type="nucleotide sequence ID" value="NZ_JAARMV010000003.1"/>
</dbReference>
<gene>
    <name evidence="1" type="ORF">HBP98_13590</name>
</gene>